<evidence type="ECO:0000256" key="3">
    <source>
        <dbReference type="ARBA" id="ARBA00012601"/>
    </source>
</evidence>
<evidence type="ECO:0000256" key="4">
    <source>
        <dbReference type="ARBA" id="ARBA00022729"/>
    </source>
</evidence>
<dbReference type="InterPro" id="IPR000254">
    <property type="entry name" value="CBD"/>
</dbReference>
<protein>
    <recommendedName>
        <fullName evidence="3 10">Cellulase</fullName>
        <ecNumber evidence="3 10">3.2.1.4</ecNumber>
    </recommendedName>
</protein>
<evidence type="ECO:0000313" key="14">
    <source>
        <dbReference type="Proteomes" id="UP000443090"/>
    </source>
</evidence>
<comment type="catalytic activity">
    <reaction evidence="1 10">
        <text>Endohydrolysis of (1-&gt;4)-beta-D-glucosidic linkages in cellulose, lichenin and cereal beta-D-glucans.</text>
        <dbReference type="EC" id="3.2.1.4"/>
    </reaction>
</comment>
<comment type="similarity">
    <text evidence="2">Belongs to the glycosyl hydrolase 45 (cellulase K) family.</text>
</comment>
<name>A0A8H8S4Z0_9HELO</name>
<dbReference type="SUPFAM" id="SSF57180">
    <property type="entry name" value="Cellulose-binding domain"/>
    <property type="match status" value="1"/>
</dbReference>
<dbReference type="GO" id="GO:0005576">
    <property type="term" value="C:extracellular region"/>
    <property type="evidence" value="ECO:0007669"/>
    <property type="project" value="InterPro"/>
</dbReference>
<keyword evidence="14" id="KW-1185">Reference proteome</keyword>
<reference evidence="13 14" key="1">
    <citation type="submission" date="2018-05" db="EMBL/GenBank/DDBJ databases">
        <title>Genome sequencing and assembly of the regulated plant pathogen Lachnellula willkommii and related sister species for the development of diagnostic species identification markers.</title>
        <authorList>
            <person name="Giroux E."/>
            <person name="Bilodeau G."/>
        </authorList>
    </citation>
    <scope>NUCLEOTIDE SEQUENCE [LARGE SCALE GENOMIC DNA]</scope>
    <source>
        <strain evidence="13 14">CBS 160.35</strain>
    </source>
</reference>
<evidence type="ECO:0000256" key="1">
    <source>
        <dbReference type="ARBA" id="ARBA00000966"/>
    </source>
</evidence>
<organism evidence="13 14">
    <name type="scientific">Lachnellula occidentalis</name>
    <dbReference type="NCBI Taxonomy" id="215460"/>
    <lineage>
        <taxon>Eukaryota</taxon>
        <taxon>Fungi</taxon>
        <taxon>Dikarya</taxon>
        <taxon>Ascomycota</taxon>
        <taxon>Pezizomycotina</taxon>
        <taxon>Leotiomycetes</taxon>
        <taxon>Helotiales</taxon>
        <taxon>Lachnaceae</taxon>
        <taxon>Lachnellula</taxon>
    </lineage>
</organism>
<feature type="active site" description="Nucleophile" evidence="10">
    <location>
        <position position="33"/>
    </location>
</feature>
<evidence type="ECO:0000256" key="10">
    <source>
        <dbReference type="PROSITE-ProRule" id="PRU10069"/>
    </source>
</evidence>
<feature type="signal peptide" evidence="11">
    <location>
        <begin position="1"/>
        <end position="20"/>
    </location>
</feature>
<dbReference type="PANTHER" id="PTHR39730">
    <property type="entry name" value="ENDOGLUCANASE 1"/>
    <property type="match status" value="1"/>
</dbReference>
<dbReference type="PANTHER" id="PTHR39730:SF1">
    <property type="entry name" value="ENDOGLUCANASE 1"/>
    <property type="match status" value="1"/>
</dbReference>
<proteinExistence type="inferred from homology"/>
<evidence type="ECO:0000256" key="5">
    <source>
        <dbReference type="ARBA" id="ARBA00022801"/>
    </source>
</evidence>
<evidence type="ECO:0000256" key="6">
    <source>
        <dbReference type="ARBA" id="ARBA00023001"/>
    </source>
</evidence>
<dbReference type="EC" id="3.2.1.4" evidence="3 10"/>
<dbReference type="InterPro" id="IPR000334">
    <property type="entry name" value="Glyco_hydro_45"/>
</dbReference>
<dbReference type="EMBL" id="QGMI01000118">
    <property type="protein sequence ID" value="TVY46961.1"/>
    <property type="molecule type" value="Genomic_DNA"/>
</dbReference>
<evidence type="ECO:0000256" key="9">
    <source>
        <dbReference type="ARBA" id="ARBA00023326"/>
    </source>
</evidence>
<evidence type="ECO:0000256" key="11">
    <source>
        <dbReference type="SAM" id="SignalP"/>
    </source>
</evidence>
<dbReference type="Proteomes" id="UP000443090">
    <property type="component" value="Unassembled WGS sequence"/>
</dbReference>
<keyword evidence="6" id="KW-0136">Cellulose degradation</keyword>
<dbReference type="PROSITE" id="PS51164">
    <property type="entry name" value="CBM1_2"/>
    <property type="match status" value="1"/>
</dbReference>
<evidence type="ECO:0000259" key="12">
    <source>
        <dbReference type="PROSITE" id="PS51164"/>
    </source>
</evidence>
<accession>A0A8H8S4Z0</accession>
<dbReference type="GO" id="GO:0008810">
    <property type="term" value="F:cellulase activity"/>
    <property type="evidence" value="ECO:0007669"/>
    <property type="project" value="UniProtKB-EC"/>
</dbReference>
<evidence type="ECO:0000313" key="13">
    <source>
        <dbReference type="EMBL" id="TVY46961.1"/>
    </source>
</evidence>
<comment type="caution">
    <text evidence="13">The sequence shown here is derived from an EMBL/GenBank/DDBJ whole genome shotgun (WGS) entry which is preliminary data.</text>
</comment>
<sequence>MMLPTTTLLALLPYFMQVNSQSSGTGTTTRYWDCCKASCSWSNKLTLASGSNPVTSCDASDNPLTDYDAASGCNSGTSYMCSDQSPWAVSEDLAYGFAATTIAGGSESSWCCGCYELTFTSGAVQGKKMVVQATNTGGDLGANQFDIAMPGGGFGIFNGCTAEWGTPSTGWGQQYGGISARSDCDAFPDKLKAACYWRFDWFGNSDNPGVTFEQVACPAALTAKSGCVRASDGIDETPTGEASVATWSSGAVAAATSAAAVSSVAKVVVASSAAEVVSSSSSAVEVVSSSSSAAEVVVASSSVVKASSCTRKSTPVAVSSAAAATSAVPSSGETVAQYGRCGGTGYTGSTECAAGFTCKWSNDYYSQCL</sequence>
<dbReference type="PROSITE" id="PS01140">
    <property type="entry name" value="GLYCOSYL_HYDROL_F45"/>
    <property type="match status" value="1"/>
</dbReference>
<feature type="chain" id="PRO_5034621905" description="Cellulase" evidence="11">
    <location>
        <begin position="21"/>
        <end position="369"/>
    </location>
</feature>
<dbReference type="Gene3D" id="2.40.40.10">
    <property type="entry name" value="RlpA-like domain"/>
    <property type="match status" value="1"/>
</dbReference>
<dbReference type="SUPFAM" id="SSF50685">
    <property type="entry name" value="Barwin-like endoglucanases"/>
    <property type="match status" value="1"/>
</dbReference>
<dbReference type="Pfam" id="PF00734">
    <property type="entry name" value="CBM_1"/>
    <property type="match status" value="1"/>
</dbReference>
<dbReference type="Pfam" id="PF02015">
    <property type="entry name" value="Glyco_hydro_45"/>
    <property type="match status" value="1"/>
</dbReference>
<keyword evidence="9" id="KW-0624">Polysaccharide degradation</keyword>
<dbReference type="PROSITE" id="PS00562">
    <property type="entry name" value="CBM1_1"/>
    <property type="match status" value="1"/>
</dbReference>
<evidence type="ECO:0000256" key="2">
    <source>
        <dbReference type="ARBA" id="ARBA00007793"/>
    </source>
</evidence>
<dbReference type="GO" id="GO:0030248">
    <property type="term" value="F:cellulose binding"/>
    <property type="evidence" value="ECO:0007669"/>
    <property type="project" value="InterPro"/>
</dbReference>
<dbReference type="GO" id="GO:0030245">
    <property type="term" value="P:cellulose catabolic process"/>
    <property type="evidence" value="ECO:0007669"/>
    <property type="project" value="UniProtKB-KW"/>
</dbReference>
<keyword evidence="4 11" id="KW-0732">Signal</keyword>
<dbReference type="SMART" id="SM00236">
    <property type="entry name" value="fCBD"/>
    <property type="match status" value="1"/>
</dbReference>
<keyword evidence="8" id="KW-0326">Glycosidase</keyword>
<evidence type="ECO:0000256" key="8">
    <source>
        <dbReference type="ARBA" id="ARBA00023295"/>
    </source>
</evidence>
<dbReference type="InterPro" id="IPR035971">
    <property type="entry name" value="CBD_sf"/>
</dbReference>
<keyword evidence="5" id="KW-0378">Hydrolase</keyword>
<feature type="domain" description="CBM1" evidence="12">
    <location>
        <begin position="333"/>
        <end position="369"/>
    </location>
</feature>
<dbReference type="InterPro" id="IPR036908">
    <property type="entry name" value="RlpA-like_sf"/>
</dbReference>
<evidence type="ECO:0000256" key="7">
    <source>
        <dbReference type="ARBA" id="ARBA00023277"/>
    </source>
</evidence>
<dbReference type="AlphaFoldDB" id="A0A8H8S4Z0"/>
<dbReference type="InterPro" id="IPR052288">
    <property type="entry name" value="GH45_Enzymes"/>
</dbReference>
<keyword evidence="7" id="KW-0119">Carbohydrate metabolism</keyword>
<dbReference type="OrthoDB" id="10035502at2759"/>
<gene>
    <name evidence="13" type="primary">GUNK</name>
    <name evidence="13" type="ORF">LOCC1_G003229</name>
</gene>